<dbReference type="CDD" id="cd00736">
    <property type="entry name" value="lambda_lys-like"/>
    <property type="match status" value="1"/>
</dbReference>
<protein>
    <submittedName>
        <fullName evidence="3">Peptidoglycan-binding protein</fullName>
    </submittedName>
</protein>
<accession>A0ABS3A391</accession>
<comment type="caution">
    <text evidence="3">The sequence shown here is derived from an EMBL/GenBank/DDBJ whole genome shotgun (WGS) entry which is preliminary data.</text>
</comment>
<feature type="domain" description="Peptidoglycan binding-like" evidence="2">
    <location>
        <begin position="112"/>
        <end position="155"/>
    </location>
</feature>
<dbReference type="Gene3D" id="1.10.101.10">
    <property type="entry name" value="PGBD-like superfamily/PGBD"/>
    <property type="match status" value="1"/>
</dbReference>
<evidence type="ECO:0000313" key="4">
    <source>
        <dbReference type="Proteomes" id="UP000779070"/>
    </source>
</evidence>
<feature type="region of interest" description="Disordered" evidence="1">
    <location>
        <begin position="1"/>
        <end position="41"/>
    </location>
</feature>
<dbReference type="EMBL" id="JAFHLB010000018">
    <property type="protein sequence ID" value="MBN3578793.1"/>
    <property type="molecule type" value="Genomic_DNA"/>
</dbReference>
<evidence type="ECO:0000256" key="1">
    <source>
        <dbReference type="SAM" id="MobiDB-lite"/>
    </source>
</evidence>
<dbReference type="Gene3D" id="1.10.530.10">
    <property type="match status" value="1"/>
</dbReference>
<reference evidence="3 4" key="1">
    <citation type="submission" date="2021-02" db="EMBL/GenBank/DDBJ databases">
        <title>Draft Genome Sequences of 5 Vibrio neptunius Strains Isolated From of Bivalve Hatcheries.</title>
        <authorList>
            <person name="Galvis F."/>
            <person name="Barja J.L."/>
            <person name="Lemos M.L."/>
            <person name="Balado M."/>
        </authorList>
    </citation>
    <scope>NUCLEOTIDE SEQUENCE [LARGE SCALE GENOMIC DNA]</scope>
    <source>
        <strain evidence="3 4">PP-145.98</strain>
    </source>
</reference>
<dbReference type="RefSeq" id="WP_206370752.1">
    <property type="nucleotide sequence ID" value="NZ_CAWPTM010000083.1"/>
</dbReference>
<evidence type="ECO:0000259" key="2">
    <source>
        <dbReference type="Pfam" id="PF01471"/>
    </source>
</evidence>
<dbReference type="Pfam" id="PF01471">
    <property type="entry name" value="PG_binding_1"/>
    <property type="match status" value="1"/>
</dbReference>
<name>A0ABS3A391_9VIBR</name>
<sequence>MRYKSFPNDPEERQETTRERAERHRQERRAELTYTAKDQKRWSENRKRVLAEREANGTKDSLDKLHLQFFAKNRKTTERMILKSSILKESKPLNQLAGGNFHSIKKGASDTEKIRKIQEALMEMGFDLGKYGVDGNFGSTTESAIKKFQQTYQPTHTTHGSYQFGDIDGIVGKNTILAMDEALLNGWKKKGNDPELLVRAFMRMLRVGEGTVGEQGYETLFGGSSFISDYGKNWDDHPRKHMPFGKTTSTAAGAYQVMGYVWDDENMIRYRNIYGIHDFSPYNQDLFALVILKHKRKQAWRYLLQGDIKTAITLNSGMKGYAYEWASLPPGIYGQPNKTMEEAMLLFDKFLKEEKAGISDLKIKIGDIDRFLL</sequence>
<keyword evidence="4" id="KW-1185">Reference proteome</keyword>
<organism evidence="3 4">
    <name type="scientific">Vibrio neptunius</name>
    <dbReference type="NCBI Taxonomy" id="170651"/>
    <lineage>
        <taxon>Bacteria</taxon>
        <taxon>Pseudomonadati</taxon>
        <taxon>Pseudomonadota</taxon>
        <taxon>Gammaproteobacteria</taxon>
        <taxon>Vibrionales</taxon>
        <taxon>Vibrionaceae</taxon>
        <taxon>Vibrio</taxon>
    </lineage>
</organism>
<gene>
    <name evidence="3" type="ORF">JYA62_14075</name>
</gene>
<feature type="compositionally biased region" description="Basic and acidic residues" evidence="1">
    <location>
        <begin position="10"/>
        <end position="41"/>
    </location>
</feature>
<evidence type="ECO:0000313" key="3">
    <source>
        <dbReference type="EMBL" id="MBN3578793.1"/>
    </source>
</evidence>
<dbReference type="InterPro" id="IPR023346">
    <property type="entry name" value="Lysozyme-like_dom_sf"/>
</dbReference>
<dbReference type="SUPFAM" id="SSF53955">
    <property type="entry name" value="Lysozyme-like"/>
    <property type="match status" value="1"/>
</dbReference>
<dbReference type="Proteomes" id="UP000779070">
    <property type="component" value="Unassembled WGS sequence"/>
</dbReference>
<dbReference type="InterPro" id="IPR036365">
    <property type="entry name" value="PGBD-like_sf"/>
</dbReference>
<dbReference type="InterPro" id="IPR002477">
    <property type="entry name" value="Peptidoglycan-bd-like"/>
</dbReference>
<dbReference type="InterPro" id="IPR036366">
    <property type="entry name" value="PGBDSf"/>
</dbReference>
<proteinExistence type="predicted"/>
<dbReference type="SUPFAM" id="SSF47090">
    <property type="entry name" value="PGBD-like"/>
    <property type="match status" value="1"/>
</dbReference>